<keyword evidence="1" id="KW-0472">Membrane</keyword>
<organism evidence="3 4">
    <name type="scientific">Heterobasidion irregulare (strain TC 32-1)</name>
    <dbReference type="NCBI Taxonomy" id="747525"/>
    <lineage>
        <taxon>Eukaryota</taxon>
        <taxon>Fungi</taxon>
        <taxon>Dikarya</taxon>
        <taxon>Basidiomycota</taxon>
        <taxon>Agaricomycotina</taxon>
        <taxon>Agaricomycetes</taxon>
        <taxon>Russulales</taxon>
        <taxon>Bondarzewiaceae</taxon>
        <taxon>Heterobasidion</taxon>
        <taxon>Heterobasidion annosum species complex</taxon>
    </lineage>
</organism>
<dbReference type="EMBL" id="KI925463">
    <property type="protein sequence ID" value="ETW77562.1"/>
    <property type="molecule type" value="Genomic_DNA"/>
</dbReference>
<dbReference type="AlphaFoldDB" id="W4JVJ3"/>
<feature type="transmembrane region" description="Helical" evidence="1">
    <location>
        <begin position="212"/>
        <end position="232"/>
    </location>
</feature>
<dbReference type="GeneID" id="20677099"/>
<feature type="transmembrane region" description="Helical" evidence="1">
    <location>
        <begin position="165"/>
        <end position="192"/>
    </location>
</feature>
<keyword evidence="4" id="KW-1185">Reference proteome</keyword>
<dbReference type="RefSeq" id="XP_009551047.1">
    <property type="nucleotide sequence ID" value="XM_009552752.1"/>
</dbReference>
<dbReference type="PANTHER" id="PTHR40465">
    <property type="entry name" value="CHROMOSOME 1, WHOLE GENOME SHOTGUN SEQUENCE"/>
    <property type="match status" value="1"/>
</dbReference>
<evidence type="ECO:0000313" key="3">
    <source>
        <dbReference type="EMBL" id="ETW77562.1"/>
    </source>
</evidence>
<reference evidence="3 4" key="1">
    <citation type="journal article" date="2012" name="New Phytol.">
        <title>Insight into trade-off between wood decay and parasitism from the genome of a fungal forest pathogen.</title>
        <authorList>
            <person name="Olson A."/>
            <person name="Aerts A."/>
            <person name="Asiegbu F."/>
            <person name="Belbahri L."/>
            <person name="Bouzid O."/>
            <person name="Broberg A."/>
            <person name="Canback B."/>
            <person name="Coutinho P.M."/>
            <person name="Cullen D."/>
            <person name="Dalman K."/>
            <person name="Deflorio G."/>
            <person name="van Diepen L.T."/>
            <person name="Dunand C."/>
            <person name="Duplessis S."/>
            <person name="Durling M."/>
            <person name="Gonthier P."/>
            <person name="Grimwood J."/>
            <person name="Fossdal C.G."/>
            <person name="Hansson D."/>
            <person name="Henrissat B."/>
            <person name="Hietala A."/>
            <person name="Himmelstrand K."/>
            <person name="Hoffmeister D."/>
            <person name="Hogberg N."/>
            <person name="James T.Y."/>
            <person name="Karlsson M."/>
            <person name="Kohler A."/>
            <person name="Kues U."/>
            <person name="Lee Y.H."/>
            <person name="Lin Y.C."/>
            <person name="Lind M."/>
            <person name="Lindquist E."/>
            <person name="Lombard V."/>
            <person name="Lucas S."/>
            <person name="Lunden K."/>
            <person name="Morin E."/>
            <person name="Murat C."/>
            <person name="Park J."/>
            <person name="Raffaello T."/>
            <person name="Rouze P."/>
            <person name="Salamov A."/>
            <person name="Schmutz J."/>
            <person name="Solheim H."/>
            <person name="Stahlberg J."/>
            <person name="Velez H."/>
            <person name="de Vries R.P."/>
            <person name="Wiebenga A."/>
            <person name="Woodward S."/>
            <person name="Yakovlev I."/>
            <person name="Garbelotto M."/>
            <person name="Martin F."/>
            <person name="Grigoriev I.V."/>
            <person name="Stenlid J."/>
        </authorList>
    </citation>
    <scope>NUCLEOTIDE SEQUENCE [LARGE SCALE GENOMIC DNA]</scope>
    <source>
        <strain evidence="3 4">TC 32-1</strain>
    </source>
</reference>
<name>W4JVJ3_HETIT</name>
<evidence type="ECO:0000313" key="4">
    <source>
        <dbReference type="Proteomes" id="UP000030671"/>
    </source>
</evidence>
<feature type="transmembrane region" description="Helical" evidence="1">
    <location>
        <begin position="131"/>
        <end position="153"/>
    </location>
</feature>
<sequence length="346" mass="38272">MAHSATPPPANPSYEDIVWLAGPRLLGLVFNWGLLGVLTAQVYIYFLHFPQDRRVLKGFVYSVYILDIAQTSAATYDAFQWFVLGWGNITSLYNLYTGFLNVPIISSIVGGAVQIFFGWRIWALSGSYSIFGLIVLLAVVQLGGGIGVAYFIYNDPSEVTRSPGLVYAVGIRLGGSALVDVVIAIVMTYYLIQSKERAQGRMNNILTRLVRLTIETGTITAIAAIVDLVFFLKAHNAMHQVTGVTLAKLYSNTLLVIFNNRLIMIADPSFEQPPSVIRPSVVSSNARGESPVPLSEFRITRHTKSDSDFLKSATPSFWNQESRTREVKEYHLPVAGPLEPRRYMGA</sequence>
<dbReference type="eggNOG" id="ENOG502SRYS">
    <property type="taxonomic scope" value="Eukaryota"/>
</dbReference>
<gene>
    <name evidence="3" type="ORF">HETIRDRAFT_460686</name>
</gene>
<keyword evidence="1" id="KW-1133">Transmembrane helix</keyword>
<dbReference type="PANTHER" id="PTHR40465:SF1">
    <property type="entry name" value="DUF6534 DOMAIN-CONTAINING PROTEIN"/>
    <property type="match status" value="1"/>
</dbReference>
<keyword evidence="1" id="KW-0812">Transmembrane</keyword>
<feature type="domain" description="DUF6534" evidence="2">
    <location>
        <begin position="176"/>
        <end position="261"/>
    </location>
</feature>
<dbReference type="Pfam" id="PF20152">
    <property type="entry name" value="DUF6534"/>
    <property type="match status" value="1"/>
</dbReference>
<accession>W4JVJ3</accession>
<evidence type="ECO:0000259" key="2">
    <source>
        <dbReference type="Pfam" id="PF20152"/>
    </source>
</evidence>
<feature type="transmembrane region" description="Helical" evidence="1">
    <location>
        <begin position="99"/>
        <end position="119"/>
    </location>
</feature>
<feature type="transmembrane region" description="Helical" evidence="1">
    <location>
        <begin position="58"/>
        <end position="79"/>
    </location>
</feature>
<evidence type="ECO:0000256" key="1">
    <source>
        <dbReference type="SAM" id="Phobius"/>
    </source>
</evidence>
<dbReference type="Proteomes" id="UP000030671">
    <property type="component" value="Unassembled WGS sequence"/>
</dbReference>
<dbReference type="OrthoDB" id="2953893at2759"/>
<dbReference type="HOGENOM" id="CLU_046025_2_1_1"/>
<protein>
    <recommendedName>
        <fullName evidence="2">DUF6534 domain-containing protein</fullName>
    </recommendedName>
</protein>
<dbReference type="KEGG" id="hir:HETIRDRAFT_460686"/>
<proteinExistence type="predicted"/>
<dbReference type="InParanoid" id="W4JVJ3"/>
<feature type="transmembrane region" description="Helical" evidence="1">
    <location>
        <begin position="25"/>
        <end position="46"/>
    </location>
</feature>
<dbReference type="InterPro" id="IPR045339">
    <property type="entry name" value="DUF6534"/>
</dbReference>